<proteinExistence type="predicted"/>
<protein>
    <submittedName>
        <fullName evidence="2">Uncharacterized protein</fullName>
    </submittedName>
</protein>
<keyword evidence="3" id="KW-1185">Reference proteome</keyword>
<dbReference type="Proteomes" id="UP000679749">
    <property type="component" value="Unassembled WGS sequence"/>
</dbReference>
<evidence type="ECO:0000313" key="3">
    <source>
        <dbReference type="Proteomes" id="UP000679749"/>
    </source>
</evidence>
<name>A0A942U477_9BACI</name>
<evidence type="ECO:0000256" key="1">
    <source>
        <dbReference type="SAM" id="Phobius"/>
    </source>
</evidence>
<evidence type="ECO:0000313" key="2">
    <source>
        <dbReference type="EMBL" id="MBS4211264.1"/>
    </source>
</evidence>
<reference evidence="2" key="1">
    <citation type="submission" date="2021-05" db="EMBL/GenBank/DDBJ databases">
        <title>Novel Bacillus species.</title>
        <authorList>
            <person name="Liu G."/>
        </authorList>
    </citation>
    <scope>NUCLEOTIDE SEQUENCE</scope>
    <source>
        <strain evidence="2">FJAT-49825</strain>
    </source>
</reference>
<dbReference type="AlphaFoldDB" id="A0A942U477"/>
<sequence length="161" mass="18934">MLPVAIRILFFLASWVSVILLPNKKKVFVKYLPVSLFSAMTVMCEIFYFTTKKLWKVRGGQKNMTHTAFLLLFGPYLVMNIWVFYLSKGRFLLYALINFVGDLIYAFPVLALFKKLDVFKIKVKSSYFFLLIFADALLNYCFQKVFEKIYPQQETKCLPEE</sequence>
<gene>
    <name evidence="2" type="ORF">KHA99_02200</name>
</gene>
<feature type="transmembrane region" description="Helical" evidence="1">
    <location>
        <begin position="5"/>
        <end position="22"/>
    </location>
</feature>
<keyword evidence="1" id="KW-1133">Transmembrane helix</keyword>
<feature type="transmembrane region" description="Helical" evidence="1">
    <location>
        <begin position="125"/>
        <end position="146"/>
    </location>
</feature>
<feature type="transmembrane region" description="Helical" evidence="1">
    <location>
        <begin position="91"/>
        <end position="113"/>
    </location>
</feature>
<dbReference type="EMBL" id="JAGYPF010000001">
    <property type="protein sequence ID" value="MBS4211264.1"/>
    <property type="molecule type" value="Genomic_DNA"/>
</dbReference>
<keyword evidence="1" id="KW-0472">Membrane</keyword>
<organism evidence="2 3">
    <name type="scientific">Neobacillus rhizophilus</name>
    <dbReference type="NCBI Taxonomy" id="2833579"/>
    <lineage>
        <taxon>Bacteria</taxon>
        <taxon>Bacillati</taxon>
        <taxon>Bacillota</taxon>
        <taxon>Bacilli</taxon>
        <taxon>Bacillales</taxon>
        <taxon>Bacillaceae</taxon>
        <taxon>Neobacillus</taxon>
    </lineage>
</organism>
<comment type="caution">
    <text evidence="2">The sequence shown here is derived from an EMBL/GenBank/DDBJ whole genome shotgun (WGS) entry which is preliminary data.</text>
</comment>
<dbReference type="RefSeq" id="WP_213115795.1">
    <property type="nucleotide sequence ID" value="NZ_JAGYPF010000001.1"/>
</dbReference>
<feature type="transmembrane region" description="Helical" evidence="1">
    <location>
        <begin position="28"/>
        <end position="48"/>
    </location>
</feature>
<feature type="transmembrane region" description="Helical" evidence="1">
    <location>
        <begin position="68"/>
        <end position="85"/>
    </location>
</feature>
<keyword evidence="1" id="KW-0812">Transmembrane</keyword>
<accession>A0A942U477</accession>